<sequence>MIVHLHQMFSNRLDAMHFMVERLPGVAPPIRKSNPDSYADTPFPDEITLIEMPRKFSFPSIKAYDGTTDPDVHVAQ</sequence>
<evidence type="ECO:0000313" key="1">
    <source>
        <dbReference type="EMBL" id="KAF3502332.1"/>
    </source>
</evidence>
<protein>
    <submittedName>
        <fullName evidence="1">Uncharacterized protein</fullName>
    </submittedName>
</protein>
<gene>
    <name evidence="1" type="ORF">F2Q69_00042268</name>
</gene>
<accession>A0A8S9NE60</accession>
<name>A0A8S9NE60_BRACR</name>
<comment type="caution">
    <text evidence="1">The sequence shown here is derived from an EMBL/GenBank/DDBJ whole genome shotgun (WGS) entry which is preliminary data.</text>
</comment>
<evidence type="ECO:0000313" key="2">
    <source>
        <dbReference type="Proteomes" id="UP000712600"/>
    </source>
</evidence>
<dbReference type="Proteomes" id="UP000712600">
    <property type="component" value="Unassembled WGS sequence"/>
</dbReference>
<organism evidence="1 2">
    <name type="scientific">Brassica cretica</name>
    <name type="common">Mustard</name>
    <dbReference type="NCBI Taxonomy" id="69181"/>
    <lineage>
        <taxon>Eukaryota</taxon>
        <taxon>Viridiplantae</taxon>
        <taxon>Streptophyta</taxon>
        <taxon>Embryophyta</taxon>
        <taxon>Tracheophyta</taxon>
        <taxon>Spermatophyta</taxon>
        <taxon>Magnoliopsida</taxon>
        <taxon>eudicotyledons</taxon>
        <taxon>Gunneridae</taxon>
        <taxon>Pentapetalae</taxon>
        <taxon>rosids</taxon>
        <taxon>malvids</taxon>
        <taxon>Brassicales</taxon>
        <taxon>Brassicaceae</taxon>
        <taxon>Brassiceae</taxon>
        <taxon>Brassica</taxon>
    </lineage>
</organism>
<dbReference type="EMBL" id="QGKX02001621">
    <property type="protein sequence ID" value="KAF3502332.1"/>
    <property type="molecule type" value="Genomic_DNA"/>
</dbReference>
<proteinExistence type="predicted"/>
<reference evidence="1" key="1">
    <citation type="submission" date="2019-12" db="EMBL/GenBank/DDBJ databases">
        <title>Genome sequencing and annotation of Brassica cretica.</title>
        <authorList>
            <person name="Studholme D.J."/>
            <person name="Sarris P."/>
        </authorList>
    </citation>
    <scope>NUCLEOTIDE SEQUENCE</scope>
    <source>
        <strain evidence="1">PFS-109/04</strain>
        <tissue evidence="1">Leaf</tissue>
    </source>
</reference>
<dbReference type="AlphaFoldDB" id="A0A8S9NE60"/>